<comment type="caution">
    <text evidence="1">The sequence shown here is derived from an EMBL/GenBank/DDBJ whole genome shotgun (WGS) entry which is preliminary data.</text>
</comment>
<dbReference type="AlphaFoldDB" id="A0AAD7SSW9"/>
<evidence type="ECO:0000313" key="1">
    <source>
        <dbReference type="EMBL" id="KAJ8408091.1"/>
    </source>
</evidence>
<reference evidence="1" key="1">
    <citation type="journal article" date="2023" name="Science">
        <title>Genome structures resolve the early diversification of teleost fishes.</title>
        <authorList>
            <person name="Parey E."/>
            <person name="Louis A."/>
            <person name="Montfort J."/>
            <person name="Bouchez O."/>
            <person name="Roques C."/>
            <person name="Iampietro C."/>
            <person name="Lluch J."/>
            <person name="Castinel A."/>
            <person name="Donnadieu C."/>
            <person name="Desvignes T."/>
            <person name="Floi Bucao C."/>
            <person name="Jouanno E."/>
            <person name="Wen M."/>
            <person name="Mejri S."/>
            <person name="Dirks R."/>
            <person name="Jansen H."/>
            <person name="Henkel C."/>
            <person name="Chen W.J."/>
            <person name="Zahm M."/>
            <person name="Cabau C."/>
            <person name="Klopp C."/>
            <person name="Thompson A.W."/>
            <person name="Robinson-Rechavi M."/>
            <person name="Braasch I."/>
            <person name="Lecointre G."/>
            <person name="Bobe J."/>
            <person name="Postlethwait J.H."/>
            <person name="Berthelot C."/>
            <person name="Roest Crollius H."/>
            <person name="Guiguen Y."/>
        </authorList>
    </citation>
    <scope>NUCLEOTIDE SEQUENCE</scope>
    <source>
        <strain evidence="1">NC1722</strain>
    </source>
</reference>
<name>A0AAD7SSW9_9TELE</name>
<organism evidence="1 2">
    <name type="scientific">Aldrovandia affinis</name>
    <dbReference type="NCBI Taxonomy" id="143900"/>
    <lineage>
        <taxon>Eukaryota</taxon>
        <taxon>Metazoa</taxon>
        <taxon>Chordata</taxon>
        <taxon>Craniata</taxon>
        <taxon>Vertebrata</taxon>
        <taxon>Euteleostomi</taxon>
        <taxon>Actinopterygii</taxon>
        <taxon>Neopterygii</taxon>
        <taxon>Teleostei</taxon>
        <taxon>Notacanthiformes</taxon>
        <taxon>Halosauridae</taxon>
        <taxon>Aldrovandia</taxon>
    </lineage>
</organism>
<protein>
    <submittedName>
        <fullName evidence="1">Uncharacterized protein</fullName>
    </submittedName>
</protein>
<dbReference type="EMBL" id="JAINUG010000036">
    <property type="protein sequence ID" value="KAJ8408091.1"/>
    <property type="molecule type" value="Genomic_DNA"/>
</dbReference>
<dbReference type="Proteomes" id="UP001221898">
    <property type="component" value="Unassembled WGS sequence"/>
</dbReference>
<proteinExistence type="predicted"/>
<sequence>MPQTNLASDQLLKTCRATRPPRSLTFFLLGARQLRASIVNSARRRSRPLNIIGKNLRVPALPVHLGSGRRVFTSRAATFGGFRSDRRSGGGTIAIAKLPV</sequence>
<evidence type="ECO:0000313" key="2">
    <source>
        <dbReference type="Proteomes" id="UP001221898"/>
    </source>
</evidence>
<gene>
    <name evidence="1" type="ORF">AAFF_G00263190</name>
</gene>
<keyword evidence="2" id="KW-1185">Reference proteome</keyword>
<accession>A0AAD7SSW9</accession>